<evidence type="ECO:0000313" key="1">
    <source>
        <dbReference type="EMBL" id="KAF0687756.1"/>
    </source>
</evidence>
<dbReference type="Proteomes" id="UP000478052">
    <property type="component" value="Unassembled WGS sequence"/>
</dbReference>
<accession>A0A6G0VJS5</accession>
<name>A0A6G0VJS5_APHCR</name>
<reference evidence="1 2" key="1">
    <citation type="submission" date="2019-08" db="EMBL/GenBank/DDBJ databases">
        <title>Whole genome of Aphis craccivora.</title>
        <authorList>
            <person name="Voronova N.V."/>
            <person name="Shulinski R.S."/>
            <person name="Bandarenka Y.V."/>
            <person name="Zhorov D.G."/>
            <person name="Warner D."/>
        </authorList>
    </citation>
    <scope>NUCLEOTIDE SEQUENCE [LARGE SCALE GENOMIC DNA]</scope>
    <source>
        <strain evidence="1">180601</strain>
        <tissue evidence="1">Whole Body</tissue>
    </source>
</reference>
<dbReference type="EMBL" id="VUJU01016758">
    <property type="protein sequence ID" value="KAF0687756.1"/>
    <property type="molecule type" value="Genomic_DNA"/>
</dbReference>
<gene>
    <name evidence="1" type="ORF">FWK35_00036547</name>
</gene>
<organism evidence="1 2">
    <name type="scientific">Aphis craccivora</name>
    <name type="common">Cowpea aphid</name>
    <dbReference type="NCBI Taxonomy" id="307492"/>
    <lineage>
        <taxon>Eukaryota</taxon>
        <taxon>Metazoa</taxon>
        <taxon>Ecdysozoa</taxon>
        <taxon>Arthropoda</taxon>
        <taxon>Hexapoda</taxon>
        <taxon>Insecta</taxon>
        <taxon>Pterygota</taxon>
        <taxon>Neoptera</taxon>
        <taxon>Paraneoptera</taxon>
        <taxon>Hemiptera</taxon>
        <taxon>Sternorrhyncha</taxon>
        <taxon>Aphidomorpha</taxon>
        <taxon>Aphidoidea</taxon>
        <taxon>Aphididae</taxon>
        <taxon>Aphidini</taxon>
        <taxon>Aphis</taxon>
        <taxon>Aphis</taxon>
    </lineage>
</organism>
<protein>
    <submittedName>
        <fullName evidence="1">Zinc finger MYM-type protein 1-like isoform X1</fullName>
    </submittedName>
</protein>
<dbReference type="AlphaFoldDB" id="A0A6G0VJS5"/>
<evidence type="ECO:0000313" key="2">
    <source>
        <dbReference type="Proteomes" id="UP000478052"/>
    </source>
</evidence>
<comment type="caution">
    <text evidence="1">The sequence shown here is derived from an EMBL/GenBank/DDBJ whole genome shotgun (WGS) entry which is preliminary data.</text>
</comment>
<keyword evidence="2" id="KW-1185">Reference proteome</keyword>
<proteinExistence type="predicted"/>
<dbReference type="PANTHER" id="PTHR45749">
    <property type="match status" value="1"/>
</dbReference>
<dbReference type="PANTHER" id="PTHR45749:SF21">
    <property type="entry name" value="DUF4371 DOMAIN-CONTAINING PROTEIN"/>
    <property type="match status" value="1"/>
</dbReference>
<sequence>MAFQEFEQMMLLQQLEFVELEAVDNHPCRFYQAQNVFEASFNMIYLPIDTEHISNKIQLEILTAKLFSISIDSTFDSSRKEQIVFIVRYANDNSGTVYECLSAIKESDKTTGEVLFKTFEDVMIREGFEWKTNLIGQSYDGAKDNGPH</sequence>